<dbReference type="GO" id="GO:0051539">
    <property type="term" value="F:4 iron, 4 sulfur cluster binding"/>
    <property type="evidence" value="ECO:0007669"/>
    <property type="project" value="UniProtKB-KW"/>
</dbReference>
<dbReference type="InterPro" id="IPR023885">
    <property type="entry name" value="4Fe4S-binding_SPASM_dom"/>
</dbReference>
<evidence type="ECO:0000259" key="7">
    <source>
        <dbReference type="PROSITE" id="PS51918"/>
    </source>
</evidence>
<gene>
    <name evidence="8" type="ORF">US65_C0032G0004</name>
</gene>
<dbReference type="Pfam" id="PF04055">
    <property type="entry name" value="Radical_SAM"/>
    <property type="match status" value="1"/>
</dbReference>
<keyword evidence="6" id="KW-0411">Iron-sulfur</keyword>
<evidence type="ECO:0000256" key="1">
    <source>
        <dbReference type="ARBA" id="ARBA00001966"/>
    </source>
</evidence>
<dbReference type="PANTHER" id="PTHR43273:SF8">
    <property type="entry name" value="RADICAL SAM DOMAIN PROTEIN"/>
    <property type="match status" value="1"/>
</dbReference>
<dbReference type="Gene3D" id="3.20.20.70">
    <property type="entry name" value="Aldolase class I"/>
    <property type="match status" value="1"/>
</dbReference>
<dbReference type="SFLD" id="SFLDG01386">
    <property type="entry name" value="main_SPASM_domain-containing"/>
    <property type="match status" value="1"/>
</dbReference>
<dbReference type="CDD" id="cd01335">
    <property type="entry name" value="Radical_SAM"/>
    <property type="match status" value="1"/>
</dbReference>
<dbReference type="InterPro" id="IPR000385">
    <property type="entry name" value="MoaA_NifB_PqqE_Fe-S-bd_CS"/>
</dbReference>
<dbReference type="NCBIfam" id="TIGR04085">
    <property type="entry name" value="rSAM_more_4Fe4S"/>
    <property type="match status" value="1"/>
</dbReference>
<dbReference type="GO" id="GO:0016491">
    <property type="term" value="F:oxidoreductase activity"/>
    <property type="evidence" value="ECO:0007669"/>
    <property type="project" value="InterPro"/>
</dbReference>
<dbReference type="SFLD" id="SFLDS00029">
    <property type="entry name" value="Radical_SAM"/>
    <property type="match status" value="1"/>
</dbReference>
<keyword evidence="5" id="KW-0408">Iron</keyword>
<dbReference type="InterPro" id="IPR013785">
    <property type="entry name" value="Aldolase_TIM"/>
</dbReference>
<keyword evidence="2" id="KW-0004">4Fe-4S</keyword>
<proteinExistence type="predicted"/>
<dbReference type="PROSITE" id="PS01305">
    <property type="entry name" value="MOAA_NIFB_PQQE"/>
    <property type="match status" value="1"/>
</dbReference>
<evidence type="ECO:0000313" key="9">
    <source>
        <dbReference type="Proteomes" id="UP000034430"/>
    </source>
</evidence>
<dbReference type="InterPro" id="IPR007197">
    <property type="entry name" value="rSAM"/>
</dbReference>
<feature type="domain" description="Radical SAM core" evidence="7">
    <location>
        <begin position="84"/>
        <end position="314"/>
    </location>
</feature>
<dbReference type="EMBL" id="LBTU01000032">
    <property type="protein sequence ID" value="KKQ46630.1"/>
    <property type="molecule type" value="Genomic_DNA"/>
</dbReference>
<evidence type="ECO:0000256" key="6">
    <source>
        <dbReference type="ARBA" id="ARBA00023014"/>
    </source>
</evidence>
<dbReference type="AlphaFoldDB" id="A0A0G0I6Q2"/>
<name>A0A0G0I6Q2_9BACT</name>
<evidence type="ECO:0000313" key="8">
    <source>
        <dbReference type="EMBL" id="KKQ46630.1"/>
    </source>
</evidence>
<dbReference type="SFLD" id="SFLDG01067">
    <property type="entry name" value="SPASM/twitch_domain_containing"/>
    <property type="match status" value="1"/>
</dbReference>
<sequence>MNIADQYMRVETCYTGEIDNYGYAFVPGSAKGVVLLDKRTKNLLDNLSSFHSGKDEQRLQLLLQNGLIRYCDTPPRSPALNKATIKSMSTWLHITNSCNLDCGYCYIVGKKDKQPMPLSVVKSYLDKLENTIRVHQLESVQIRIAGGEPTMQKKLVAYLAEEVRARFIEKGVRIQLILLTNGTLLNPWWIQLIKSHFMKLCISLDGMEEWHDLQRFFKNGLGSFGKVHQNINLCLEKGIKPNILTTITENNISGISQLGKYLIDSNLPFRLGVYRDNSGNFDGYESFIEKVLDALNDCYNYYACAIRERRATFNHQLADIHLNKRPHLRSCNIGYSGVTVDHTGNVFLCQAGMDRKPIGNLRDQSTLLQMAWSQETLPELREKNVLNYRNCHTCQWALACGGGCPIVNASVNGAADIASPYCKLIKTMIPRLIELKALQFIQKYVTLKNERR</sequence>
<dbReference type="GO" id="GO:0046872">
    <property type="term" value="F:metal ion binding"/>
    <property type="evidence" value="ECO:0007669"/>
    <property type="project" value="UniProtKB-KW"/>
</dbReference>
<dbReference type="PROSITE" id="PS51918">
    <property type="entry name" value="RADICAL_SAM"/>
    <property type="match status" value="1"/>
</dbReference>
<protein>
    <submittedName>
        <fullName evidence="8">Radical SAM domain protein</fullName>
    </submittedName>
</protein>
<dbReference type="PANTHER" id="PTHR43273">
    <property type="entry name" value="ANAEROBIC SULFATASE-MATURATING ENZYME HOMOLOG ASLB-RELATED"/>
    <property type="match status" value="1"/>
</dbReference>
<dbReference type="InterPro" id="IPR058240">
    <property type="entry name" value="rSAM_sf"/>
</dbReference>
<evidence type="ECO:0000256" key="5">
    <source>
        <dbReference type="ARBA" id="ARBA00023004"/>
    </source>
</evidence>
<organism evidence="8 9">
    <name type="scientific">Candidatus Yanofskybacteria bacterium GW2011_GWC2_37_9</name>
    <dbReference type="NCBI Taxonomy" id="1619028"/>
    <lineage>
        <taxon>Bacteria</taxon>
        <taxon>Candidatus Yanofskyibacteriota</taxon>
    </lineage>
</organism>
<dbReference type="SFLD" id="SFLDG01384">
    <property type="entry name" value="thioether_bond_formation_requi"/>
    <property type="match status" value="1"/>
</dbReference>
<evidence type="ECO:0000256" key="2">
    <source>
        <dbReference type="ARBA" id="ARBA00022485"/>
    </source>
</evidence>
<reference evidence="8 9" key="1">
    <citation type="journal article" date="2015" name="Nature">
        <title>rRNA introns, odd ribosomes, and small enigmatic genomes across a large radiation of phyla.</title>
        <authorList>
            <person name="Brown C.T."/>
            <person name="Hug L.A."/>
            <person name="Thomas B.C."/>
            <person name="Sharon I."/>
            <person name="Castelle C.J."/>
            <person name="Singh A."/>
            <person name="Wilkins M.J."/>
            <person name="Williams K.H."/>
            <person name="Banfield J.F."/>
        </authorList>
    </citation>
    <scope>NUCLEOTIDE SEQUENCE [LARGE SCALE GENOMIC DNA]</scope>
</reference>
<evidence type="ECO:0000256" key="4">
    <source>
        <dbReference type="ARBA" id="ARBA00022723"/>
    </source>
</evidence>
<keyword evidence="4" id="KW-0479">Metal-binding</keyword>
<evidence type="ECO:0000256" key="3">
    <source>
        <dbReference type="ARBA" id="ARBA00022691"/>
    </source>
</evidence>
<comment type="cofactor">
    <cofactor evidence="1">
        <name>[4Fe-4S] cluster</name>
        <dbReference type="ChEBI" id="CHEBI:49883"/>
    </cofactor>
</comment>
<dbReference type="InterPro" id="IPR023867">
    <property type="entry name" value="Sulphatase_maturase_rSAM"/>
</dbReference>
<dbReference type="Proteomes" id="UP000034430">
    <property type="component" value="Unassembled WGS sequence"/>
</dbReference>
<comment type="caution">
    <text evidence="8">The sequence shown here is derived from an EMBL/GenBank/DDBJ whole genome shotgun (WGS) entry which is preliminary data.</text>
</comment>
<keyword evidence="3" id="KW-0949">S-adenosyl-L-methionine</keyword>
<accession>A0A0G0I6Q2</accession>
<dbReference type="Pfam" id="PF13186">
    <property type="entry name" value="SPASM"/>
    <property type="match status" value="1"/>
</dbReference>
<dbReference type="SUPFAM" id="SSF102114">
    <property type="entry name" value="Radical SAM enzymes"/>
    <property type="match status" value="1"/>
</dbReference>